<proteinExistence type="predicted"/>
<gene>
    <name evidence="2" type="ORF">UY3_04823</name>
</gene>
<evidence type="ECO:0000256" key="1">
    <source>
        <dbReference type="SAM" id="MobiDB-lite"/>
    </source>
</evidence>
<protein>
    <submittedName>
        <fullName evidence="2">Uncharacterized protein</fullName>
    </submittedName>
</protein>
<evidence type="ECO:0000313" key="3">
    <source>
        <dbReference type="Proteomes" id="UP000031443"/>
    </source>
</evidence>
<feature type="compositionally biased region" description="Polar residues" evidence="1">
    <location>
        <begin position="93"/>
        <end position="102"/>
    </location>
</feature>
<dbReference type="EMBL" id="KB520915">
    <property type="protein sequence ID" value="EMP38064.1"/>
    <property type="molecule type" value="Genomic_DNA"/>
</dbReference>
<feature type="region of interest" description="Disordered" evidence="1">
    <location>
        <begin position="83"/>
        <end position="102"/>
    </location>
</feature>
<keyword evidence="3" id="KW-1185">Reference proteome</keyword>
<dbReference type="AlphaFoldDB" id="M7BLG2"/>
<sequence>MSTDFQQGAYSGLSTRLTLALHSTATFSLRGVKKHPPERSQCQRCKSASVDSAPALGSTPLTEAVCLAHWQSSLPVLRCDHTSHGKALPRPCSCSSASALPV</sequence>
<name>M7BLG2_CHEMY</name>
<accession>M7BLG2</accession>
<evidence type="ECO:0000313" key="2">
    <source>
        <dbReference type="EMBL" id="EMP38064.1"/>
    </source>
</evidence>
<reference evidence="3" key="1">
    <citation type="journal article" date="2013" name="Nat. Genet.">
        <title>The draft genomes of soft-shell turtle and green sea turtle yield insights into the development and evolution of the turtle-specific body plan.</title>
        <authorList>
            <person name="Wang Z."/>
            <person name="Pascual-Anaya J."/>
            <person name="Zadissa A."/>
            <person name="Li W."/>
            <person name="Niimura Y."/>
            <person name="Huang Z."/>
            <person name="Li C."/>
            <person name="White S."/>
            <person name="Xiong Z."/>
            <person name="Fang D."/>
            <person name="Wang B."/>
            <person name="Ming Y."/>
            <person name="Chen Y."/>
            <person name="Zheng Y."/>
            <person name="Kuraku S."/>
            <person name="Pignatelli M."/>
            <person name="Herrero J."/>
            <person name="Beal K."/>
            <person name="Nozawa M."/>
            <person name="Li Q."/>
            <person name="Wang J."/>
            <person name="Zhang H."/>
            <person name="Yu L."/>
            <person name="Shigenobu S."/>
            <person name="Wang J."/>
            <person name="Liu J."/>
            <person name="Flicek P."/>
            <person name="Searle S."/>
            <person name="Wang J."/>
            <person name="Kuratani S."/>
            <person name="Yin Y."/>
            <person name="Aken B."/>
            <person name="Zhang G."/>
            <person name="Irie N."/>
        </authorList>
    </citation>
    <scope>NUCLEOTIDE SEQUENCE [LARGE SCALE GENOMIC DNA]</scope>
</reference>
<organism evidence="2 3">
    <name type="scientific">Chelonia mydas</name>
    <name type="common">Green sea-turtle</name>
    <name type="synonym">Chelonia agassizi</name>
    <dbReference type="NCBI Taxonomy" id="8469"/>
    <lineage>
        <taxon>Eukaryota</taxon>
        <taxon>Metazoa</taxon>
        <taxon>Chordata</taxon>
        <taxon>Craniata</taxon>
        <taxon>Vertebrata</taxon>
        <taxon>Euteleostomi</taxon>
        <taxon>Archelosauria</taxon>
        <taxon>Testudinata</taxon>
        <taxon>Testudines</taxon>
        <taxon>Cryptodira</taxon>
        <taxon>Durocryptodira</taxon>
        <taxon>Americhelydia</taxon>
        <taxon>Chelonioidea</taxon>
        <taxon>Cheloniidae</taxon>
        <taxon>Chelonia</taxon>
    </lineage>
</organism>
<dbReference type="Proteomes" id="UP000031443">
    <property type="component" value="Unassembled WGS sequence"/>
</dbReference>